<sequence length="211" mass="24547">MGKKQTYLKYLATTSGLFFLSTLLVKYFDFKKGVFNGNTTGLLVTEIILFLIGGLLLGFYWFVKFYDLKKEKEYVMNKKEKIYFISALGLYILSFLLTMIFIIVAHSMAEITVLFFVMLVFILLGLIVGSVFEMISRLGYQSHMARKEYDESQILKKERIKKMISEDNTITEDEAKMIVNTNKKRTKEAEQLLKADIVKKKKEKDTNPFKD</sequence>
<feature type="transmembrane region" description="Helical" evidence="1">
    <location>
        <begin position="111"/>
        <end position="132"/>
    </location>
</feature>
<dbReference type="RefSeq" id="WP_100670923.1">
    <property type="nucleotide sequence ID" value="NZ_CP024968.1"/>
</dbReference>
<evidence type="ECO:0000256" key="1">
    <source>
        <dbReference type="SAM" id="Phobius"/>
    </source>
</evidence>
<dbReference type="Proteomes" id="UP000232221">
    <property type="component" value="Chromosome"/>
</dbReference>
<proteinExistence type="predicted"/>
<evidence type="ECO:0000313" key="2">
    <source>
        <dbReference type="EMBL" id="ATZ20851.1"/>
    </source>
</evidence>
<keyword evidence="3" id="KW-1185">Reference proteome</keyword>
<feature type="transmembrane region" description="Helical" evidence="1">
    <location>
        <begin position="7"/>
        <end position="28"/>
    </location>
</feature>
<protein>
    <submittedName>
        <fullName evidence="2">Uncharacterized protein</fullName>
    </submittedName>
</protein>
<name>A0A2K8P255_9MOLU</name>
<keyword evidence="1" id="KW-0812">Transmembrane</keyword>
<feature type="transmembrane region" description="Helical" evidence="1">
    <location>
        <begin position="82"/>
        <end position="105"/>
    </location>
</feature>
<dbReference type="AlphaFoldDB" id="A0A2K8P255"/>
<dbReference type="EMBL" id="CP024968">
    <property type="protein sequence ID" value="ATZ20851.1"/>
    <property type="molecule type" value="Genomic_DNA"/>
</dbReference>
<feature type="transmembrane region" description="Helical" evidence="1">
    <location>
        <begin position="40"/>
        <end position="62"/>
    </location>
</feature>
<evidence type="ECO:0000313" key="3">
    <source>
        <dbReference type="Proteomes" id="UP000232221"/>
    </source>
</evidence>
<keyword evidence="1" id="KW-0472">Membrane</keyword>
<organism evidence="2 3">
    <name type="scientific">Mesoplasma coleopterae</name>
    <dbReference type="NCBI Taxonomy" id="324078"/>
    <lineage>
        <taxon>Bacteria</taxon>
        <taxon>Bacillati</taxon>
        <taxon>Mycoplasmatota</taxon>
        <taxon>Mollicutes</taxon>
        <taxon>Entomoplasmatales</taxon>
        <taxon>Entomoplasmataceae</taxon>
        <taxon>Mesoplasma</taxon>
    </lineage>
</organism>
<dbReference type="KEGG" id="mcol:MCOLE_v1c03370"/>
<dbReference type="OrthoDB" id="392066at2"/>
<accession>A0A2K8P255</accession>
<reference evidence="2 3" key="1">
    <citation type="submission" date="2017-11" db="EMBL/GenBank/DDBJ databases">
        <title>Genome sequence of Mesoplasma coleopterae BARC 779 (ATCC 49583).</title>
        <authorList>
            <person name="Lo W.-S."/>
            <person name="Kuo C.-H."/>
        </authorList>
    </citation>
    <scope>NUCLEOTIDE SEQUENCE [LARGE SCALE GENOMIC DNA]</scope>
    <source>
        <strain evidence="2 3">BARC 779</strain>
    </source>
</reference>
<gene>
    <name evidence="2" type="ORF">MCOLE_v1c03370</name>
</gene>
<keyword evidence="1" id="KW-1133">Transmembrane helix</keyword>